<keyword evidence="4" id="KW-1185">Reference proteome</keyword>
<evidence type="ECO:0000313" key="3">
    <source>
        <dbReference type="EMBL" id="KAF7431465.1"/>
    </source>
</evidence>
<evidence type="ECO:0000313" key="4">
    <source>
        <dbReference type="Proteomes" id="UP000600918"/>
    </source>
</evidence>
<dbReference type="PROSITE" id="PS00018">
    <property type="entry name" value="EF_HAND_1"/>
    <property type="match status" value="3"/>
</dbReference>
<dbReference type="SUPFAM" id="SSF47473">
    <property type="entry name" value="EF-hand"/>
    <property type="match status" value="1"/>
</dbReference>
<dbReference type="InterPro" id="IPR011992">
    <property type="entry name" value="EF-hand-dom_pair"/>
</dbReference>
<comment type="caution">
    <text evidence="3">The sequence shown here is derived from an EMBL/GenBank/DDBJ whole genome shotgun (WGS) entry which is preliminary data.</text>
</comment>
<evidence type="ECO:0000256" key="1">
    <source>
        <dbReference type="ARBA" id="ARBA00022837"/>
    </source>
</evidence>
<organism evidence="3 4">
    <name type="scientific">Vespula pensylvanica</name>
    <name type="common">Western yellow jacket</name>
    <name type="synonym">Wasp</name>
    <dbReference type="NCBI Taxonomy" id="30213"/>
    <lineage>
        <taxon>Eukaryota</taxon>
        <taxon>Metazoa</taxon>
        <taxon>Ecdysozoa</taxon>
        <taxon>Arthropoda</taxon>
        <taxon>Hexapoda</taxon>
        <taxon>Insecta</taxon>
        <taxon>Pterygota</taxon>
        <taxon>Neoptera</taxon>
        <taxon>Endopterygota</taxon>
        <taxon>Hymenoptera</taxon>
        <taxon>Apocrita</taxon>
        <taxon>Aculeata</taxon>
        <taxon>Vespoidea</taxon>
        <taxon>Vespidae</taxon>
        <taxon>Vespinae</taxon>
        <taxon>Vespula</taxon>
    </lineage>
</organism>
<reference evidence="3" key="1">
    <citation type="journal article" date="2020" name="G3 (Bethesda)">
        <title>High-Quality Assemblies for Three Invasive Social Wasps from the &lt;i&gt;Vespula&lt;/i&gt; Genus.</title>
        <authorList>
            <person name="Harrop T.W.R."/>
            <person name="Guhlin J."/>
            <person name="McLaughlin G.M."/>
            <person name="Permina E."/>
            <person name="Stockwell P."/>
            <person name="Gilligan J."/>
            <person name="Le Lec M.F."/>
            <person name="Gruber M.A.M."/>
            <person name="Quinn O."/>
            <person name="Lovegrove M."/>
            <person name="Duncan E.J."/>
            <person name="Remnant E.J."/>
            <person name="Van Eeckhoven J."/>
            <person name="Graham B."/>
            <person name="Knapp R.A."/>
            <person name="Langford K.W."/>
            <person name="Kronenberg Z."/>
            <person name="Press M.O."/>
            <person name="Eacker S.M."/>
            <person name="Wilson-Rankin E.E."/>
            <person name="Purcell J."/>
            <person name="Lester P.J."/>
            <person name="Dearden P.K."/>
        </authorList>
    </citation>
    <scope>NUCLEOTIDE SEQUENCE</scope>
    <source>
        <strain evidence="3">Volc-1</strain>
    </source>
</reference>
<sequence>MAYSWDNRVSFIVRFLYDIDNNGILEKHDFECMALKMTLIEGKGEFNYNRYQENLHIMLSLWEEIAELADFNKDDIVTIEEFKEAVQRSCVGKDYRDFPQAMKMFIDSHFKIVDLNDDGVIAADEFRYNCVTRIAVDNVNILDEAYQNLLNDDDRRRGGLTLSRYQELYAQFLGNPDDNCPAVHLFGPLHELLGSAWLLIDIVLEKRRVDVVTPLIPRIMFRPVGAVVDCPGPSA</sequence>
<dbReference type="Gene3D" id="1.10.238.10">
    <property type="entry name" value="EF-hand"/>
    <property type="match status" value="1"/>
</dbReference>
<feature type="domain" description="EF-hand" evidence="2">
    <location>
        <begin position="57"/>
        <end position="92"/>
    </location>
</feature>
<keyword evidence="1" id="KW-0106">Calcium</keyword>
<protein>
    <recommendedName>
        <fullName evidence="2">EF-hand domain-containing protein</fullName>
    </recommendedName>
</protein>
<name>A0A834UCH0_VESPE</name>
<evidence type="ECO:0000259" key="2">
    <source>
        <dbReference type="PROSITE" id="PS50222"/>
    </source>
</evidence>
<accession>A0A834UCH0</accession>
<dbReference type="InterPro" id="IPR002048">
    <property type="entry name" value="EF_hand_dom"/>
</dbReference>
<dbReference type="InterPro" id="IPR018247">
    <property type="entry name" value="EF_Hand_1_Ca_BS"/>
</dbReference>
<dbReference type="GO" id="GO:0005509">
    <property type="term" value="F:calcium ion binding"/>
    <property type="evidence" value="ECO:0007669"/>
    <property type="project" value="InterPro"/>
</dbReference>
<dbReference type="EMBL" id="JACSDY010000003">
    <property type="protein sequence ID" value="KAF7431465.1"/>
    <property type="molecule type" value="Genomic_DNA"/>
</dbReference>
<dbReference type="AlphaFoldDB" id="A0A834UCH0"/>
<dbReference type="Proteomes" id="UP000600918">
    <property type="component" value="Unassembled WGS sequence"/>
</dbReference>
<proteinExistence type="predicted"/>
<dbReference type="PROSITE" id="PS50222">
    <property type="entry name" value="EF_HAND_2"/>
    <property type="match status" value="1"/>
</dbReference>
<gene>
    <name evidence="3" type="ORF">H0235_004389</name>
</gene>